<accession>A0A4R5VXW0</accession>
<name>A0A4R5VXW0_9BACI</name>
<keyword evidence="6" id="KW-0862">Zinc</keyword>
<evidence type="ECO:0000256" key="3">
    <source>
        <dbReference type="ARBA" id="ARBA00010037"/>
    </source>
</evidence>
<evidence type="ECO:0000256" key="12">
    <source>
        <dbReference type="ARBA" id="ARBA00060520"/>
    </source>
</evidence>
<keyword evidence="5" id="KW-0479">Metal-binding</keyword>
<keyword evidence="9" id="KW-0119">Carbohydrate metabolism</keyword>
<dbReference type="NCBIfam" id="NF006047">
    <property type="entry name" value="PRK08193.1"/>
    <property type="match status" value="1"/>
</dbReference>
<evidence type="ECO:0000259" key="14">
    <source>
        <dbReference type="SMART" id="SM01007"/>
    </source>
</evidence>
<evidence type="ECO:0000256" key="8">
    <source>
        <dbReference type="ARBA" id="ARBA00023235"/>
    </source>
</evidence>
<dbReference type="Proteomes" id="UP000295132">
    <property type="component" value="Unassembled WGS sequence"/>
</dbReference>
<evidence type="ECO:0000256" key="13">
    <source>
        <dbReference type="ARBA" id="ARBA00074961"/>
    </source>
</evidence>
<dbReference type="NCBIfam" id="NF009003">
    <property type="entry name" value="PRK12348.1"/>
    <property type="match status" value="1"/>
</dbReference>
<dbReference type="FunFam" id="3.40.225.10:FF:000001">
    <property type="entry name" value="L-ribulose-5-phosphate 4-epimerase UlaF"/>
    <property type="match status" value="1"/>
</dbReference>
<dbReference type="EC" id="5.1.3.4" evidence="4"/>
<keyword evidence="7" id="KW-0054">Arabinose catabolism</keyword>
<reference evidence="15 16" key="1">
    <citation type="submission" date="2019-03" db="EMBL/GenBank/DDBJ databases">
        <title>Bacillus niacini sp. nov. a Nicotinate-Metabolizing Mesophile Isolated from Soil.</title>
        <authorList>
            <person name="Zhang G."/>
        </authorList>
    </citation>
    <scope>NUCLEOTIDE SEQUENCE [LARGE SCALE GENOMIC DNA]</scope>
    <source>
        <strain evidence="15 16">WN066</strain>
    </source>
</reference>
<evidence type="ECO:0000256" key="11">
    <source>
        <dbReference type="ARBA" id="ARBA00053542"/>
    </source>
</evidence>
<evidence type="ECO:0000256" key="2">
    <source>
        <dbReference type="ARBA" id="ARBA00001947"/>
    </source>
</evidence>
<dbReference type="InterPro" id="IPR036409">
    <property type="entry name" value="Aldolase_II/adducin_N_sf"/>
</dbReference>
<organism evidence="15 16">
    <name type="scientific">Bacillus salipaludis</name>
    <dbReference type="NCBI Taxonomy" id="2547811"/>
    <lineage>
        <taxon>Bacteria</taxon>
        <taxon>Bacillati</taxon>
        <taxon>Bacillota</taxon>
        <taxon>Bacilli</taxon>
        <taxon>Bacillales</taxon>
        <taxon>Bacillaceae</taxon>
        <taxon>Bacillus</taxon>
    </lineage>
</organism>
<dbReference type="EMBL" id="SMYO01000002">
    <property type="protein sequence ID" value="TDK64224.1"/>
    <property type="molecule type" value="Genomic_DNA"/>
</dbReference>
<comment type="function">
    <text evidence="11">Involved in the degradation of L-arabinose. Catalyzes the interconversion of L-ribulose 5-phosphate (LRu5P) and D-xylulose 5-phosphate (D-Xu5P) via a retroaldol/aldol mechanism (carbon-carbon bond cleavage analogous to a class II aldolase reaction).</text>
</comment>
<comment type="pathway">
    <text evidence="12">Carbohydrate degradation; L-arabinose degradation via L-ribulose; D-xylulose 5-phosphate from L-arabinose (bacterial route): step 3/3.</text>
</comment>
<gene>
    <name evidence="15" type="ORF">E2K98_05035</name>
</gene>
<evidence type="ECO:0000256" key="4">
    <source>
        <dbReference type="ARBA" id="ARBA00013186"/>
    </source>
</evidence>
<dbReference type="RefSeq" id="WP_133333161.1">
    <property type="nucleotide sequence ID" value="NZ_SMYO01000002.1"/>
</dbReference>
<comment type="similarity">
    <text evidence="3">Belongs to the aldolase class II family. AraD/FucA subfamily.</text>
</comment>
<dbReference type="SMART" id="SM01007">
    <property type="entry name" value="Aldolase_II"/>
    <property type="match status" value="1"/>
</dbReference>
<evidence type="ECO:0000256" key="6">
    <source>
        <dbReference type="ARBA" id="ARBA00022833"/>
    </source>
</evidence>
<dbReference type="GO" id="GO:0046872">
    <property type="term" value="F:metal ion binding"/>
    <property type="evidence" value="ECO:0007669"/>
    <property type="project" value="UniProtKB-KW"/>
</dbReference>
<evidence type="ECO:0000256" key="1">
    <source>
        <dbReference type="ARBA" id="ARBA00001726"/>
    </source>
</evidence>
<dbReference type="GO" id="GO:0008742">
    <property type="term" value="F:L-ribulose-phosphate 4-epimerase activity"/>
    <property type="evidence" value="ECO:0007669"/>
    <property type="project" value="UniProtKB-EC"/>
</dbReference>
<dbReference type="CDD" id="cd00398">
    <property type="entry name" value="Aldolase_II"/>
    <property type="match status" value="1"/>
</dbReference>
<proteinExistence type="inferred from homology"/>
<comment type="catalytic activity">
    <reaction evidence="1">
        <text>L-ribulose 5-phosphate = D-xylulose 5-phosphate</text>
        <dbReference type="Rhea" id="RHEA:22368"/>
        <dbReference type="ChEBI" id="CHEBI:57737"/>
        <dbReference type="ChEBI" id="CHEBI:58226"/>
        <dbReference type="EC" id="5.1.3.4"/>
    </reaction>
</comment>
<evidence type="ECO:0000313" key="16">
    <source>
        <dbReference type="Proteomes" id="UP000295132"/>
    </source>
</evidence>
<dbReference type="InterPro" id="IPR050197">
    <property type="entry name" value="Aldolase_class_II_sugar_metab"/>
</dbReference>
<dbReference type="NCBIfam" id="NF009625">
    <property type="entry name" value="PRK13145.1"/>
    <property type="match status" value="1"/>
</dbReference>
<dbReference type="PANTHER" id="PTHR22789">
    <property type="entry name" value="FUCULOSE PHOSPHATE ALDOLASE"/>
    <property type="match status" value="1"/>
</dbReference>
<protein>
    <recommendedName>
        <fullName evidence="13">L-ribulose-5-phosphate 4-epimerase</fullName>
        <ecNumber evidence="4">5.1.3.4</ecNumber>
    </recommendedName>
    <alternativeName>
        <fullName evidence="10">Phosphoribulose isomerase</fullName>
    </alternativeName>
</protein>
<comment type="caution">
    <text evidence="15">The sequence shown here is derived from an EMBL/GenBank/DDBJ whole genome shotgun (WGS) entry which is preliminary data.</text>
</comment>
<dbReference type="InterPro" id="IPR001303">
    <property type="entry name" value="Aldolase_II/adducin_N"/>
</dbReference>
<dbReference type="SUPFAM" id="SSF53639">
    <property type="entry name" value="AraD/HMP-PK domain-like"/>
    <property type="match status" value="1"/>
</dbReference>
<sequence length="237" mass="26557">MLEQLKEEVFQANLDLPKHGLVKYTWGNASGIDRESGLFVIKPSGVDYEKMKPSDMVVVDLEGKVVEGELNPSSDTPTHAVLYKHYPEIGGIVHTHSTWSTIWAQAGLDVPAMGTTHADTFYGPVPCARFLTQEEIDRGYEVETGKVIIETFEERGLDILAVPGVLLHGHAPFTWGKDVKSAVMNSVVLEEVSKMNLFARELNRFAEVLPQRILDKHYLRKHGENAYYGQKQHILSN</sequence>
<dbReference type="GO" id="GO:0005829">
    <property type="term" value="C:cytosol"/>
    <property type="evidence" value="ECO:0007669"/>
    <property type="project" value="TreeGrafter"/>
</dbReference>
<comment type="cofactor">
    <cofactor evidence="2">
        <name>Zn(2+)</name>
        <dbReference type="ChEBI" id="CHEBI:29105"/>
    </cofactor>
</comment>
<dbReference type="Gene3D" id="3.40.225.10">
    <property type="entry name" value="Class II aldolase/adducin N-terminal domain"/>
    <property type="match status" value="1"/>
</dbReference>
<dbReference type="PANTHER" id="PTHR22789:SF8">
    <property type="entry name" value="L-RIBULOSE-5-PHOSPHATE 4-EPIMERASE SGBE"/>
    <property type="match status" value="1"/>
</dbReference>
<dbReference type="Pfam" id="PF00596">
    <property type="entry name" value="Aldolase_II"/>
    <property type="match status" value="1"/>
</dbReference>
<evidence type="ECO:0000313" key="15">
    <source>
        <dbReference type="EMBL" id="TDK64224.1"/>
    </source>
</evidence>
<feature type="domain" description="Class II aldolase/adducin N-terminal" evidence="14">
    <location>
        <begin position="7"/>
        <end position="197"/>
    </location>
</feature>
<evidence type="ECO:0000256" key="7">
    <source>
        <dbReference type="ARBA" id="ARBA00022935"/>
    </source>
</evidence>
<dbReference type="GO" id="GO:0016832">
    <property type="term" value="F:aldehyde-lyase activity"/>
    <property type="evidence" value="ECO:0007669"/>
    <property type="project" value="TreeGrafter"/>
</dbReference>
<keyword evidence="8 15" id="KW-0413">Isomerase</keyword>
<evidence type="ECO:0000256" key="10">
    <source>
        <dbReference type="ARBA" id="ARBA00032206"/>
    </source>
</evidence>
<evidence type="ECO:0000256" key="9">
    <source>
        <dbReference type="ARBA" id="ARBA00023277"/>
    </source>
</evidence>
<dbReference type="GO" id="GO:0019568">
    <property type="term" value="P:arabinose catabolic process"/>
    <property type="evidence" value="ECO:0007669"/>
    <property type="project" value="UniProtKB-KW"/>
</dbReference>
<evidence type="ECO:0000256" key="5">
    <source>
        <dbReference type="ARBA" id="ARBA00022723"/>
    </source>
</evidence>
<dbReference type="AlphaFoldDB" id="A0A4R5VXW0"/>